<evidence type="ECO:0000256" key="1">
    <source>
        <dbReference type="ARBA" id="ARBA00022574"/>
    </source>
</evidence>
<dbReference type="PROSITE" id="PS00678">
    <property type="entry name" value="WD_REPEATS_1"/>
    <property type="match status" value="1"/>
</dbReference>
<dbReference type="GO" id="GO:1990234">
    <property type="term" value="C:transferase complex"/>
    <property type="evidence" value="ECO:0007669"/>
    <property type="project" value="UniProtKB-ARBA"/>
</dbReference>
<name>X6MPY8_RETFI</name>
<dbReference type="PANTHER" id="PTHR22847:SF637">
    <property type="entry name" value="WD REPEAT DOMAIN 5B"/>
    <property type="match status" value="1"/>
</dbReference>
<dbReference type="Proteomes" id="UP000023152">
    <property type="component" value="Unassembled WGS sequence"/>
</dbReference>
<dbReference type="InterPro" id="IPR001680">
    <property type="entry name" value="WD40_rpt"/>
</dbReference>
<dbReference type="PROSITE" id="PS50082">
    <property type="entry name" value="WD_REPEATS_2"/>
    <property type="match status" value="1"/>
</dbReference>
<evidence type="ECO:0000256" key="2">
    <source>
        <dbReference type="ARBA" id="ARBA00022737"/>
    </source>
</evidence>
<organism evidence="4 5">
    <name type="scientific">Reticulomyxa filosa</name>
    <dbReference type="NCBI Taxonomy" id="46433"/>
    <lineage>
        <taxon>Eukaryota</taxon>
        <taxon>Sar</taxon>
        <taxon>Rhizaria</taxon>
        <taxon>Retaria</taxon>
        <taxon>Foraminifera</taxon>
        <taxon>Monothalamids</taxon>
        <taxon>Reticulomyxidae</taxon>
        <taxon>Reticulomyxa</taxon>
    </lineage>
</organism>
<evidence type="ECO:0000256" key="3">
    <source>
        <dbReference type="PROSITE-ProRule" id="PRU00221"/>
    </source>
</evidence>
<dbReference type="InterPro" id="IPR036322">
    <property type="entry name" value="WD40_repeat_dom_sf"/>
</dbReference>
<keyword evidence="2" id="KW-0677">Repeat</keyword>
<evidence type="ECO:0000313" key="5">
    <source>
        <dbReference type="Proteomes" id="UP000023152"/>
    </source>
</evidence>
<accession>X6MPY8</accession>
<feature type="non-terminal residue" evidence="4">
    <location>
        <position position="1"/>
    </location>
</feature>
<gene>
    <name evidence="4" type="ORF">RFI_21633</name>
</gene>
<dbReference type="PROSITE" id="PS50294">
    <property type="entry name" value="WD_REPEATS_REGION"/>
    <property type="match status" value="1"/>
</dbReference>
<evidence type="ECO:0000313" key="4">
    <source>
        <dbReference type="EMBL" id="ETO15731.1"/>
    </source>
</evidence>
<reference evidence="4 5" key="1">
    <citation type="journal article" date="2013" name="Curr. Biol.">
        <title>The Genome of the Foraminiferan Reticulomyxa filosa.</title>
        <authorList>
            <person name="Glockner G."/>
            <person name="Hulsmann N."/>
            <person name="Schleicher M."/>
            <person name="Noegel A.A."/>
            <person name="Eichinger L."/>
            <person name="Gallinger C."/>
            <person name="Pawlowski J."/>
            <person name="Sierra R."/>
            <person name="Euteneuer U."/>
            <person name="Pillet L."/>
            <person name="Moustafa A."/>
            <person name="Platzer M."/>
            <person name="Groth M."/>
            <person name="Szafranski K."/>
            <person name="Schliwa M."/>
        </authorList>
    </citation>
    <scope>NUCLEOTIDE SEQUENCE [LARGE SCALE GENOMIC DNA]</scope>
</reference>
<protein>
    <submittedName>
        <fullName evidence="4">WD-40 repeat protein</fullName>
    </submittedName>
</protein>
<keyword evidence="5" id="KW-1185">Reference proteome</keyword>
<proteinExistence type="predicted"/>
<comment type="caution">
    <text evidence="4">The sequence shown here is derived from an EMBL/GenBank/DDBJ whole genome shotgun (WGS) entry which is preliminary data.</text>
</comment>
<dbReference type="SMART" id="SM00320">
    <property type="entry name" value="WD40"/>
    <property type="match status" value="3"/>
</dbReference>
<dbReference type="EMBL" id="ASPP01018839">
    <property type="protein sequence ID" value="ETO15731.1"/>
    <property type="molecule type" value="Genomic_DNA"/>
</dbReference>
<sequence length="194" mass="22136">GTFEIWDIALGKKIQNFNKSNEMQDFIVFSPDGNTFVSNTNNGMQSWDIESGKKVMRFEGIIESNLGIQFSSDGKYIAAILHSDDIRFWDVDSGKQIQRLEEKNNDNVFDEKYSPNRQIAAIPTAITINLWDMKLGIKVKGINVGNPLKAKLSPDEDVLQKAYERYVRDCQYFPNCQTILIGFNNGSLLLWDIK</sequence>
<feature type="non-terminal residue" evidence="4">
    <location>
        <position position="194"/>
    </location>
</feature>
<dbReference type="InterPro" id="IPR015943">
    <property type="entry name" value="WD40/YVTN_repeat-like_dom_sf"/>
</dbReference>
<dbReference type="InterPro" id="IPR019775">
    <property type="entry name" value="WD40_repeat_CS"/>
</dbReference>
<dbReference type="SUPFAM" id="SSF50978">
    <property type="entry name" value="WD40 repeat-like"/>
    <property type="match status" value="1"/>
</dbReference>
<keyword evidence="1 3" id="KW-0853">WD repeat</keyword>
<dbReference type="Gene3D" id="2.130.10.10">
    <property type="entry name" value="YVTN repeat-like/Quinoprotein amine dehydrogenase"/>
    <property type="match status" value="1"/>
</dbReference>
<dbReference type="AlphaFoldDB" id="X6MPY8"/>
<feature type="repeat" description="WD" evidence="3">
    <location>
        <begin position="160"/>
        <end position="194"/>
    </location>
</feature>
<dbReference type="PANTHER" id="PTHR22847">
    <property type="entry name" value="WD40 REPEAT PROTEIN"/>
    <property type="match status" value="1"/>
</dbReference>